<reference evidence="1" key="1">
    <citation type="journal article" date="2021" name="Proc. Natl. Acad. Sci. U.S.A.">
        <title>A Catalog of Tens of Thousands of Viruses from Human Metagenomes Reveals Hidden Associations with Chronic Diseases.</title>
        <authorList>
            <person name="Tisza M.J."/>
            <person name="Buck C.B."/>
        </authorList>
    </citation>
    <scope>NUCLEOTIDE SEQUENCE</scope>
    <source>
        <strain evidence="1">CtK7P4</strain>
    </source>
</reference>
<evidence type="ECO:0000313" key="1">
    <source>
        <dbReference type="EMBL" id="DAE18789.1"/>
    </source>
</evidence>
<protein>
    <submittedName>
        <fullName evidence="1">Minor capsid protein</fullName>
    </submittedName>
</protein>
<name>A0A8S5QJ43_9CAUD</name>
<organism evidence="1">
    <name type="scientific">Myoviridae sp. ctK7P4</name>
    <dbReference type="NCBI Taxonomy" id="2825080"/>
    <lineage>
        <taxon>Viruses</taxon>
        <taxon>Duplodnaviria</taxon>
        <taxon>Heunggongvirae</taxon>
        <taxon>Uroviricota</taxon>
        <taxon>Caudoviricetes</taxon>
    </lineage>
</organism>
<accession>A0A8S5QJ43</accession>
<dbReference type="EMBL" id="BK015663">
    <property type="protein sequence ID" value="DAE18789.1"/>
    <property type="molecule type" value="Genomic_DNA"/>
</dbReference>
<sequence length="138" mass="15357">MAGLDVSEVIRDPLFTSPVTLIPRTETVDDLGNPTWADGERVRIQAVVTSDMKSIERLPDALQRAGTIIVRFMKDDAPEGFGHGYDAVEWSGRKFVVKDCADYSQFGQGFIRLTCWPEEASDGSYRQPISESADADWL</sequence>
<proteinExistence type="predicted"/>